<evidence type="ECO:0000256" key="3">
    <source>
        <dbReference type="ARBA" id="ARBA00022801"/>
    </source>
</evidence>
<feature type="compositionally biased region" description="Basic residues" evidence="4">
    <location>
        <begin position="62"/>
        <end position="71"/>
    </location>
</feature>
<dbReference type="InParanoid" id="A0A0P0X517"/>
<evidence type="ECO:0000256" key="4">
    <source>
        <dbReference type="SAM" id="MobiDB-lite"/>
    </source>
</evidence>
<dbReference type="EMBL" id="AP014963">
    <property type="protein sequence ID" value="BAT00925.1"/>
    <property type="molecule type" value="Genomic_DNA"/>
</dbReference>
<feature type="region of interest" description="Disordered" evidence="4">
    <location>
        <begin position="620"/>
        <end position="709"/>
    </location>
</feature>
<dbReference type="AlphaFoldDB" id="A0A0P0X517"/>
<feature type="region of interest" description="Disordered" evidence="4">
    <location>
        <begin position="21"/>
        <end position="46"/>
    </location>
</feature>
<dbReference type="PaxDb" id="39947-A0A0P0X517"/>
<evidence type="ECO:0000256" key="2">
    <source>
        <dbReference type="ARBA" id="ARBA00022670"/>
    </source>
</evidence>
<comment type="similarity">
    <text evidence="1">Belongs to the peptidase C48 family.</text>
</comment>
<proteinExistence type="inferred from homology"/>
<dbReference type="Gramene" id="Os07t0267400-01">
    <property type="protein sequence ID" value="Os07t0267400-01"/>
    <property type="gene ID" value="Os07g0267400"/>
</dbReference>
<evidence type="ECO:0000256" key="1">
    <source>
        <dbReference type="ARBA" id="ARBA00005234"/>
    </source>
</evidence>
<feature type="compositionally biased region" description="Pro residues" evidence="4">
    <location>
        <begin position="642"/>
        <end position="667"/>
    </location>
</feature>
<evidence type="ECO:0000259" key="6">
    <source>
        <dbReference type="Pfam" id="PF26133"/>
    </source>
</evidence>
<dbReference type="OMA" id="MAHPVME"/>
<evidence type="ECO:0000259" key="5">
    <source>
        <dbReference type="Pfam" id="PF02902"/>
    </source>
</evidence>
<feature type="compositionally biased region" description="Low complexity" evidence="4">
    <location>
        <begin position="628"/>
        <end position="641"/>
    </location>
</feature>
<dbReference type="GO" id="GO:0008234">
    <property type="term" value="F:cysteine-type peptidase activity"/>
    <property type="evidence" value="ECO:0007669"/>
    <property type="project" value="InterPro"/>
</dbReference>
<dbReference type="GO" id="GO:0006508">
    <property type="term" value="P:proteolysis"/>
    <property type="evidence" value="ECO:0007669"/>
    <property type="project" value="UniProtKB-KW"/>
</dbReference>
<dbReference type="Pfam" id="PF02902">
    <property type="entry name" value="Peptidase_C48"/>
    <property type="match status" value="1"/>
</dbReference>
<keyword evidence="2" id="KW-0645">Protease</keyword>
<feature type="domain" description="Ubiquitin-like protease family profile" evidence="5">
    <location>
        <begin position="923"/>
        <end position="1016"/>
    </location>
</feature>
<protein>
    <submittedName>
        <fullName evidence="7">Os07g0267400 protein</fullName>
    </submittedName>
</protein>
<dbReference type="Gene3D" id="3.40.395.10">
    <property type="entry name" value="Adenoviral Proteinase, Chain A"/>
    <property type="match status" value="1"/>
</dbReference>
<dbReference type="Proteomes" id="UP000059680">
    <property type="component" value="Chromosome 7"/>
</dbReference>
<organism evidence="7 8">
    <name type="scientific">Oryza sativa subsp. japonica</name>
    <name type="common">Rice</name>
    <dbReference type="NCBI Taxonomy" id="39947"/>
    <lineage>
        <taxon>Eukaryota</taxon>
        <taxon>Viridiplantae</taxon>
        <taxon>Streptophyta</taxon>
        <taxon>Embryophyta</taxon>
        <taxon>Tracheophyta</taxon>
        <taxon>Spermatophyta</taxon>
        <taxon>Magnoliopsida</taxon>
        <taxon>Liliopsida</taxon>
        <taxon>Poales</taxon>
        <taxon>Poaceae</taxon>
        <taxon>BOP clade</taxon>
        <taxon>Oryzoideae</taxon>
        <taxon>Oryzeae</taxon>
        <taxon>Oryzinae</taxon>
        <taxon>Oryza</taxon>
        <taxon>Oryza sativa</taxon>
    </lineage>
</organism>
<dbReference type="InterPro" id="IPR038765">
    <property type="entry name" value="Papain-like_cys_pep_sf"/>
</dbReference>
<dbReference type="eggNOG" id="ENOG502S6SE">
    <property type="taxonomic scope" value="Eukaryota"/>
</dbReference>
<gene>
    <name evidence="7" type="ordered locus">Os07g0267400</name>
    <name evidence="7" type="ORF">OSNPB_070267400</name>
</gene>
<evidence type="ECO:0000313" key="7">
    <source>
        <dbReference type="EMBL" id="BAT00925.1"/>
    </source>
</evidence>
<dbReference type="ExpressionAtlas" id="A0A0P0X517">
    <property type="expression patterns" value="baseline and differential"/>
</dbReference>
<evidence type="ECO:0000313" key="8">
    <source>
        <dbReference type="Proteomes" id="UP000059680"/>
    </source>
</evidence>
<feature type="non-terminal residue" evidence="7">
    <location>
        <position position="1085"/>
    </location>
</feature>
<dbReference type="SUPFAM" id="SSF54001">
    <property type="entry name" value="Cysteine proteinases"/>
    <property type="match status" value="1"/>
</dbReference>
<feature type="region of interest" description="Disordered" evidence="4">
    <location>
        <begin position="147"/>
        <end position="183"/>
    </location>
</feature>
<dbReference type="InterPro" id="IPR004252">
    <property type="entry name" value="Probable_transposase_24"/>
</dbReference>
<sequence>PRTNATRSPATAAALAWIYPARRPIHHREPSSSPPTVGPHLHRHRAPQSLQGILLASSLATARRRSSRQRHPPPSASSALLRSRRRPQDLRRRNLGPSPPPPPPSSNSAAALLQHRRGPPPPLCSCSPGLQKRWCYVSLSSFLNLNQPGDNPDNMEVNPSATAHSGNSVTSSGRRARGPTRMPSGMYTITAVDEDGNPTSPKSALTPYSNAIGVIARDDIPIKYRHWKKADVDELEWTVPNRYKDLAWERLKRTFQFPEGSEQRAKDRALQRMSVSFKKWKSDLASKFIRKGLTPNFEDNNYRRIRLFWDDFVAYRASEEAKEISERNQANSAKNLYPHRLGPSGYAKNVDKWREREDELLEKGIEIETKDWSQRAKNYQYARGATLSDIGELVHKGPREQEVTQRLHDAHQKSSEGSFVPNREKDELTLALQNDEHPGRTRGVGLVPWREGFTEDGHRYRSRRYKNSGDQSEEIRQLKDQMALIMARLDSQDRGDAGRVISPGGRKSSCASTKVPQEPDMARYPVDDITVRTACRLHVPLQNITQEVARGMAHPVMEGGKIHSNLIPSGYSRVEVGDVPSRYRAVQLDFAPEKGINTLGEAVHNIILWRKRFIVFPSGDSDDEPSDDGSSSEGLSVSPRRMPTPPPLPRKSQSPPPAQRKSPSPPPAEHHRLASSDPPKKRGRLCKTSQMFEPPSLKKTKKAPLPNMSEPTLKEKKKEAANVKVPVAIQDHFIRMARPPAPLVPISNFRRTIRKKKLQEFSKEEFETSKTMQDFLEGARLNSLFDVRNIANAPLAAQYKLGHSLTTDEYRNIVGNCTQMRRVEEWYLQMAKEGKEMFPVFYRDEDFHHCDGIFWVPFKELFQLYNLMELDLSLIQLWTLMAALECRTTHGKLGFLDPQIINSRNIDQLGDKSEQAVVDYVPHWILLVIHLNDSKIVVFDGLRTPQAKFQSVIDTLNKALVRYKKKCIRHAPRANTFRVWAHPYCLRQDPGTSTCGFYLMRFMSIFMEDNNWNIMDAKKLKLPTSKLLPHACFGLAEQLCGFIFNHIISSDGAYNISKAPTGLVGFIEAGCPSDTLDSRSTTKEM</sequence>
<feature type="region of interest" description="Disordered" evidence="4">
    <location>
        <begin position="495"/>
        <end position="518"/>
    </location>
</feature>
<feature type="compositionally biased region" description="Polar residues" evidence="4">
    <location>
        <begin position="157"/>
        <end position="173"/>
    </location>
</feature>
<name>A0A0P0X517_ORYSJ</name>
<feature type="compositionally biased region" description="Basic and acidic residues" evidence="4">
    <location>
        <begin position="668"/>
        <end position="680"/>
    </location>
</feature>
<dbReference type="FunCoup" id="A0A0P0X517">
    <property type="interactions" value="8"/>
</dbReference>
<dbReference type="Pfam" id="PF26133">
    <property type="entry name" value="DUF8039"/>
    <property type="match status" value="1"/>
</dbReference>
<feature type="domain" description="DUF8039" evidence="6">
    <location>
        <begin position="524"/>
        <end position="616"/>
    </location>
</feature>
<dbReference type="PANTHER" id="PTHR33018">
    <property type="entry name" value="OS10G0338966 PROTEIN-RELATED"/>
    <property type="match status" value="1"/>
</dbReference>
<dbReference type="InterPro" id="IPR003653">
    <property type="entry name" value="Peptidase_C48_C"/>
</dbReference>
<feature type="region of interest" description="Disordered" evidence="4">
    <location>
        <begin position="60"/>
        <end position="116"/>
    </location>
</feature>
<keyword evidence="8" id="KW-1185">Reference proteome</keyword>
<reference evidence="8" key="1">
    <citation type="journal article" date="2005" name="Nature">
        <title>The map-based sequence of the rice genome.</title>
        <authorList>
            <consortium name="International rice genome sequencing project (IRGSP)"/>
            <person name="Matsumoto T."/>
            <person name="Wu J."/>
            <person name="Kanamori H."/>
            <person name="Katayose Y."/>
            <person name="Fujisawa M."/>
            <person name="Namiki N."/>
            <person name="Mizuno H."/>
            <person name="Yamamoto K."/>
            <person name="Antonio B.A."/>
            <person name="Baba T."/>
            <person name="Sakata K."/>
            <person name="Nagamura Y."/>
            <person name="Aoki H."/>
            <person name="Arikawa K."/>
            <person name="Arita K."/>
            <person name="Bito T."/>
            <person name="Chiden Y."/>
            <person name="Fujitsuka N."/>
            <person name="Fukunaka R."/>
            <person name="Hamada M."/>
            <person name="Harada C."/>
            <person name="Hayashi A."/>
            <person name="Hijishita S."/>
            <person name="Honda M."/>
            <person name="Hosokawa S."/>
            <person name="Ichikawa Y."/>
            <person name="Idonuma A."/>
            <person name="Iijima M."/>
            <person name="Ikeda M."/>
            <person name="Ikeno M."/>
            <person name="Ito K."/>
            <person name="Ito S."/>
            <person name="Ito T."/>
            <person name="Ito Y."/>
            <person name="Ito Y."/>
            <person name="Iwabuchi A."/>
            <person name="Kamiya K."/>
            <person name="Karasawa W."/>
            <person name="Kurita K."/>
            <person name="Katagiri S."/>
            <person name="Kikuta A."/>
            <person name="Kobayashi H."/>
            <person name="Kobayashi N."/>
            <person name="Machita K."/>
            <person name="Maehara T."/>
            <person name="Masukawa M."/>
            <person name="Mizubayashi T."/>
            <person name="Mukai Y."/>
            <person name="Nagasaki H."/>
            <person name="Nagata Y."/>
            <person name="Naito S."/>
            <person name="Nakashima M."/>
            <person name="Nakama Y."/>
            <person name="Nakamichi Y."/>
            <person name="Nakamura M."/>
            <person name="Meguro A."/>
            <person name="Negishi M."/>
            <person name="Ohta I."/>
            <person name="Ohta T."/>
            <person name="Okamoto M."/>
            <person name="Ono N."/>
            <person name="Saji S."/>
            <person name="Sakaguchi M."/>
            <person name="Sakai K."/>
            <person name="Shibata M."/>
            <person name="Shimokawa T."/>
            <person name="Song J."/>
            <person name="Takazaki Y."/>
            <person name="Terasawa K."/>
            <person name="Tsugane M."/>
            <person name="Tsuji K."/>
            <person name="Ueda S."/>
            <person name="Waki K."/>
            <person name="Yamagata H."/>
            <person name="Yamamoto M."/>
            <person name="Yamamoto S."/>
            <person name="Yamane H."/>
            <person name="Yoshiki S."/>
            <person name="Yoshihara R."/>
            <person name="Yukawa K."/>
            <person name="Zhong H."/>
            <person name="Yano M."/>
            <person name="Yuan Q."/>
            <person name="Ouyang S."/>
            <person name="Liu J."/>
            <person name="Jones K.M."/>
            <person name="Gansberger K."/>
            <person name="Moffat K."/>
            <person name="Hill J."/>
            <person name="Bera J."/>
            <person name="Fadrosh D."/>
            <person name="Jin S."/>
            <person name="Johri S."/>
            <person name="Kim M."/>
            <person name="Overton L."/>
            <person name="Reardon M."/>
            <person name="Tsitrin T."/>
            <person name="Vuong H."/>
            <person name="Weaver B."/>
            <person name="Ciecko A."/>
            <person name="Tallon L."/>
            <person name="Jackson J."/>
            <person name="Pai G."/>
            <person name="Aken S.V."/>
            <person name="Utterback T."/>
            <person name="Reidmuller S."/>
            <person name="Feldblyum T."/>
            <person name="Hsiao J."/>
            <person name="Zismann V."/>
            <person name="Iobst S."/>
            <person name="de Vazeille A.R."/>
            <person name="Buell C.R."/>
            <person name="Ying K."/>
            <person name="Li Y."/>
            <person name="Lu T."/>
            <person name="Huang Y."/>
            <person name="Zhao Q."/>
            <person name="Feng Q."/>
            <person name="Zhang L."/>
            <person name="Zhu J."/>
            <person name="Weng Q."/>
            <person name="Mu J."/>
            <person name="Lu Y."/>
            <person name="Fan D."/>
            <person name="Liu Y."/>
            <person name="Guan J."/>
            <person name="Zhang Y."/>
            <person name="Yu S."/>
            <person name="Liu X."/>
            <person name="Zhang Y."/>
            <person name="Hong G."/>
            <person name="Han B."/>
            <person name="Choisne N."/>
            <person name="Demange N."/>
            <person name="Orjeda G."/>
            <person name="Samain S."/>
            <person name="Cattolico L."/>
            <person name="Pelletier E."/>
            <person name="Couloux A."/>
            <person name="Segurens B."/>
            <person name="Wincker P."/>
            <person name="D'Hont A."/>
            <person name="Scarpelli C."/>
            <person name="Weissenbach J."/>
            <person name="Salanoubat M."/>
            <person name="Quetier F."/>
            <person name="Yu Y."/>
            <person name="Kim H.R."/>
            <person name="Rambo T."/>
            <person name="Currie J."/>
            <person name="Collura K."/>
            <person name="Luo M."/>
            <person name="Yang T."/>
            <person name="Ammiraju J.S.S."/>
            <person name="Engler F."/>
            <person name="Soderlund C."/>
            <person name="Wing R.A."/>
            <person name="Palmer L.E."/>
            <person name="de la Bastide M."/>
            <person name="Spiegel L."/>
            <person name="Nascimento L."/>
            <person name="Zutavern T."/>
            <person name="O'Shaughnessy A."/>
            <person name="Dike S."/>
            <person name="Dedhia N."/>
            <person name="Preston R."/>
            <person name="Balija V."/>
            <person name="McCombie W.R."/>
            <person name="Chow T."/>
            <person name="Chen H."/>
            <person name="Chung M."/>
            <person name="Chen C."/>
            <person name="Shaw J."/>
            <person name="Wu H."/>
            <person name="Hsiao K."/>
            <person name="Chao Y."/>
            <person name="Chu M."/>
            <person name="Cheng C."/>
            <person name="Hour A."/>
            <person name="Lee P."/>
            <person name="Lin S."/>
            <person name="Lin Y."/>
            <person name="Liou J."/>
            <person name="Liu S."/>
            <person name="Hsing Y."/>
            <person name="Raghuvanshi S."/>
            <person name="Mohanty A."/>
            <person name="Bharti A.K."/>
            <person name="Gaur A."/>
            <person name="Gupta V."/>
            <person name="Kumar D."/>
            <person name="Ravi V."/>
            <person name="Vij S."/>
            <person name="Kapur A."/>
            <person name="Khurana P."/>
            <person name="Khurana P."/>
            <person name="Khurana J.P."/>
            <person name="Tyagi A.K."/>
            <person name="Gaikwad K."/>
            <person name="Singh A."/>
            <person name="Dalal V."/>
            <person name="Srivastava S."/>
            <person name="Dixit A."/>
            <person name="Pal A.K."/>
            <person name="Ghazi I.A."/>
            <person name="Yadav M."/>
            <person name="Pandit A."/>
            <person name="Bhargava A."/>
            <person name="Sureshbabu K."/>
            <person name="Batra K."/>
            <person name="Sharma T.R."/>
            <person name="Mohapatra T."/>
            <person name="Singh N.K."/>
            <person name="Messing J."/>
            <person name="Nelson A.B."/>
            <person name="Fuks G."/>
            <person name="Kavchok S."/>
            <person name="Keizer G."/>
            <person name="Linton E."/>
            <person name="Llaca V."/>
            <person name="Song R."/>
            <person name="Tanyolac B."/>
            <person name="Young S."/>
            <person name="Ho-Il K."/>
            <person name="Hahn J.H."/>
            <person name="Sangsakoo G."/>
            <person name="Vanavichit A."/>
            <person name="de Mattos Luiz.A.T."/>
            <person name="Zimmer P.D."/>
            <person name="Malone G."/>
            <person name="Dellagostin O."/>
            <person name="de Oliveira A.C."/>
            <person name="Bevan M."/>
            <person name="Bancroft I."/>
            <person name="Minx P."/>
            <person name="Cordum H."/>
            <person name="Wilson R."/>
            <person name="Cheng Z."/>
            <person name="Jin W."/>
            <person name="Jiang J."/>
            <person name="Leong S.A."/>
            <person name="Iwama H."/>
            <person name="Gojobori T."/>
            <person name="Itoh T."/>
            <person name="Niimura Y."/>
            <person name="Fujii Y."/>
            <person name="Habara T."/>
            <person name="Sakai H."/>
            <person name="Sato Y."/>
            <person name="Wilson G."/>
            <person name="Kumar K."/>
            <person name="McCouch S."/>
            <person name="Juretic N."/>
            <person name="Hoen D."/>
            <person name="Wright S."/>
            <person name="Bruskiewich R."/>
            <person name="Bureau T."/>
            <person name="Miyao A."/>
            <person name="Hirochika H."/>
            <person name="Nishikawa T."/>
            <person name="Kadowaki K."/>
            <person name="Sugiura M."/>
            <person name="Burr B."/>
            <person name="Sasaki T."/>
        </authorList>
    </citation>
    <scope>NUCLEOTIDE SEQUENCE [LARGE SCALE GENOMIC DNA]</scope>
    <source>
        <strain evidence="8">cv. Nipponbare</strain>
    </source>
</reference>
<keyword evidence="3" id="KW-0378">Hydrolase</keyword>
<reference evidence="7 8" key="3">
    <citation type="journal article" date="2013" name="Rice">
        <title>Improvement of the Oryza sativa Nipponbare reference genome using next generation sequence and optical map data.</title>
        <authorList>
            <person name="Kawahara Y."/>
            <person name="de la Bastide M."/>
            <person name="Hamilton J.P."/>
            <person name="Kanamori H."/>
            <person name="McCombie W.R."/>
            <person name="Ouyang S."/>
            <person name="Schwartz D.C."/>
            <person name="Tanaka T."/>
            <person name="Wu J."/>
            <person name="Zhou S."/>
            <person name="Childs K.L."/>
            <person name="Davidson R.M."/>
            <person name="Lin H."/>
            <person name="Quesada-Ocampo L."/>
            <person name="Vaillancourt B."/>
            <person name="Sakai H."/>
            <person name="Lee S.S."/>
            <person name="Kim J."/>
            <person name="Numa H."/>
            <person name="Itoh T."/>
            <person name="Buell C.R."/>
            <person name="Matsumoto T."/>
        </authorList>
    </citation>
    <scope>NUCLEOTIDE SEQUENCE [LARGE SCALE GENOMIC DNA]</scope>
    <source>
        <strain evidence="8">cv. Nipponbare</strain>
    </source>
</reference>
<dbReference type="Pfam" id="PF03004">
    <property type="entry name" value="Transposase_24"/>
    <property type="match status" value="1"/>
</dbReference>
<reference evidence="7 8" key="2">
    <citation type="journal article" date="2013" name="Plant Cell Physiol.">
        <title>Rice Annotation Project Database (RAP-DB): an integrative and interactive database for rice genomics.</title>
        <authorList>
            <person name="Sakai H."/>
            <person name="Lee S.S."/>
            <person name="Tanaka T."/>
            <person name="Numa H."/>
            <person name="Kim J."/>
            <person name="Kawahara Y."/>
            <person name="Wakimoto H."/>
            <person name="Yang C.C."/>
            <person name="Iwamoto M."/>
            <person name="Abe T."/>
            <person name="Yamada Y."/>
            <person name="Muto A."/>
            <person name="Inokuchi H."/>
            <person name="Ikemura T."/>
            <person name="Matsumoto T."/>
            <person name="Sasaki T."/>
            <person name="Itoh T."/>
        </authorList>
    </citation>
    <scope>NUCLEOTIDE SEQUENCE [LARGE SCALE GENOMIC DNA]</scope>
    <source>
        <strain evidence="8">cv. Nipponbare</strain>
    </source>
</reference>
<dbReference type="InterPro" id="IPR058352">
    <property type="entry name" value="DUF8039"/>
</dbReference>
<dbReference type="PANTHER" id="PTHR33018:SF34">
    <property type="entry name" value="OS02G0472350 PROTEIN"/>
    <property type="match status" value="1"/>
</dbReference>
<accession>A0A0P0X517</accession>